<dbReference type="SMART" id="SM00304">
    <property type="entry name" value="HAMP"/>
    <property type="match status" value="1"/>
</dbReference>
<keyword evidence="1 6" id="KW-0812">Transmembrane</keyword>
<evidence type="ECO:0000256" key="4">
    <source>
        <dbReference type="ARBA" id="ARBA00029447"/>
    </source>
</evidence>
<reference evidence="9 10" key="1">
    <citation type="submission" date="2020-03" db="EMBL/GenBank/DDBJ databases">
        <title>WGS of the type strain of Planosporangium spp.</title>
        <authorList>
            <person name="Thawai C."/>
        </authorList>
    </citation>
    <scope>NUCLEOTIDE SEQUENCE [LARGE SCALE GENOMIC DNA]</scope>
    <source>
        <strain evidence="9 10">TBRC 5610</strain>
    </source>
</reference>
<evidence type="ECO:0000256" key="1">
    <source>
        <dbReference type="ARBA" id="ARBA00022692"/>
    </source>
</evidence>
<dbReference type="SMART" id="SM00283">
    <property type="entry name" value="MA"/>
    <property type="match status" value="1"/>
</dbReference>
<dbReference type="PROSITE" id="PS50885">
    <property type="entry name" value="HAMP"/>
    <property type="match status" value="1"/>
</dbReference>
<keyword evidence="3 5" id="KW-0807">Transducer</keyword>
<feature type="transmembrane region" description="Helical" evidence="6">
    <location>
        <begin position="33"/>
        <end position="55"/>
    </location>
</feature>
<dbReference type="InterPro" id="IPR024478">
    <property type="entry name" value="HlyB_4HB_MCP"/>
</dbReference>
<dbReference type="InterPro" id="IPR003660">
    <property type="entry name" value="HAMP_dom"/>
</dbReference>
<accession>A0ABX0XZ16</accession>
<dbReference type="EMBL" id="JAATVY010000010">
    <property type="protein sequence ID" value="NJC71293.1"/>
    <property type="molecule type" value="Genomic_DNA"/>
</dbReference>
<name>A0ABX0XZ16_9ACTN</name>
<dbReference type="Gene3D" id="1.10.287.950">
    <property type="entry name" value="Methyl-accepting chemotaxis protein"/>
    <property type="match status" value="1"/>
</dbReference>
<dbReference type="Pfam" id="PF12729">
    <property type="entry name" value="4HB_MCP_1"/>
    <property type="match status" value="1"/>
</dbReference>
<comment type="similarity">
    <text evidence="4">Belongs to the methyl-accepting chemotaxis (MCP) protein family.</text>
</comment>
<comment type="caution">
    <text evidence="9">The sequence shown here is derived from an EMBL/GenBank/DDBJ whole genome shotgun (WGS) entry which is preliminary data.</text>
</comment>
<dbReference type="Proteomes" id="UP000722989">
    <property type="component" value="Unassembled WGS sequence"/>
</dbReference>
<evidence type="ECO:0000256" key="6">
    <source>
        <dbReference type="SAM" id="Phobius"/>
    </source>
</evidence>
<dbReference type="SUPFAM" id="SSF58104">
    <property type="entry name" value="Methyl-accepting chemotaxis protein (MCP) signaling domain"/>
    <property type="match status" value="1"/>
</dbReference>
<evidence type="ECO:0000313" key="9">
    <source>
        <dbReference type="EMBL" id="NJC71293.1"/>
    </source>
</evidence>
<organism evidence="9 10">
    <name type="scientific">Planosporangium thailandense</name>
    <dbReference type="NCBI Taxonomy" id="765197"/>
    <lineage>
        <taxon>Bacteria</taxon>
        <taxon>Bacillati</taxon>
        <taxon>Actinomycetota</taxon>
        <taxon>Actinomycetes</taxon>
        <taxon>Micromonosporales</taxon>
        <taxon>Micromonosporaceae</taxon>
        <taxon>Planosporangium</taxon>
    </lineage>
</organism>
<dbReference type="InterPro" id="IPR004089">
    <property type="entry name" value="MCPsignal_dom"/>
</dbReference>
<dbReference type="PANTHER" id="PTHR32089">
    <property type="entry name" value="METHYL-ACCEPTING CHEMOTAXIS PROTEIN MCPB"/>
    <property type="match status" value="1"/>
</dbReference>
<dbReference type="PROSITE" id="PS50111">
    <property type="entry name" value="CHEMOTAXIS_TRANSDUC_2"/>
    <property type="match status" value="1"/>
</dbReference>
<evidence type="ECO:0000256" key="3">
    <source>
        <dbReference type="ARBA" id="ARBA00023224"/>
    </source>
</evidence>
<sequence length="549" mass="57178">MRGTSVRGATPEKVRRRHSLLSWLADQPVGRKLLLLVAVGCSVAAVVLAVGVSGLGQVSQRANELYGRNLQPSAHLAAVNSSALKVQNDLANLALSNGPVASKSFQDDIRATDARLDREVAAYRATATTTQQRQLVDRFEVWWSAYRNVRDHRLLPLIASGQTADFQQAYLGDGQIISDNAMAALADLQRYEQTSGQQAAASAAHTYRTARNLMVVALLAGLVVAFVLSQYLARSISRPIQRVRGVLAAVAAGDLTAEVTVESRDEVGEMARALGVATASTREAVRMLGDNASALATATEELTAISRQIGDSAVDANQRAEQVAGAAGSVSTHVATVATGAEEMGASIEEISRSTSQAADVAAEAAAVAAAATSTVGKLGESSQEIGEVVKVITAIAAQTNLLALNATIEAARAGEFGRGFAVVAQEVKDLAQETARATEDIGRRVQAIQADTAEAVQSIERIGEVIGQVSEFQATIATAIEEQAVTTTAMSRSVAEAADGSVQIASTVAGVATATEATQAGVASTAHAVQELARMATDMRSAVARFRY</sequence>
<evidence type="ECO:0000259" key="7">
    <source>
        <dbReference type="PROSITE" id="PS50111"/>
    </source>
</evidence>
<feature type="domain" description="HAMP" evidence="8">
    <location>
        <begin position="234"/>
        <end position="286"/>
    </location>
</feature>
<dbReference type="CDD" id="cd06225">
    <property type="entry name" value="HAMP"/>
    <property type="match status" value="1"/>
</dbReference>
<keyword evidence="6" id="KW-0472">Membrane</keyword>
<protein>
    <submittedName>
        <fullName evidence="9">Methyl-accepting chemotaxis protein</fullName>
    </submittedName>
</protein>
<dbReference type="Pfam" id="PF00672">
    <property type="entry name" value="HAMP"/>
    <property type="match status" value="1"/>
</dbReference>
<evidence type="ECO:0000313" key="10">
    <source>
        <dbReference type="Proteomes" id="UP000722989"/>
    </source>
</evidence>
<dbReference type="PANTHER" id="PTHR32089:SF112">
    <property type="entry name" value="LYSOZYME-LIKE PROTEIN-RELATED"/>
    <property type="match status" value="1"/>
</dbReference>
<evidence type="ECO:0000259" key="8">
    <source>
        <dbReference type="PROSITE" id="PS50885"/>
    </source>
</evidence>
<dbReference type="Pfam" id="PF00015">
    <property type="entry name" value="MCPsignal"/>
    <property type="match status" value="1"/>
</dbReference>
<feature type="domain" description="Methyl-accepting transducer" evidence="7">
    <location>
        <begin position="291"/>
        <end position="520"/>
    </location>
</feature>
<evidence type="ECO:0000256" key="5">
    <source>
        <dbReference type="PROSITE-ProRule" id="PRU00284"/>
    </source>
</evidence>
<keyword evidence="2 6" id="KW-1133">Transmembrane helix</keyword>
<keyword evidence="10" id="KW-1185">Reference proteome</keyword>
<dbReference type="RefSeq" id="WP_167926192.1">
    <property type="nucleotide sequence ID" value="NZ_JAATVY010000010.1"/>
</dbReference>
<evidence type="ECO:0000256" key="2">
    <source>
        <dbReference type="ARBA" id="ARBA00022989"/>
    </source>
</evidence>
<feature type="transmembrane region" description="Helical" evidence="6">
    <location>
        <begin position="213"/>
        <end position="233"/>
    </location>
</feature>
<proteinExistence type="inferred from homology"/>
<gene>
    <name evidence="9" type="ORF">HC031_16455</name>
</gene>